<evidence type="ECO:0000313" key="3">
    <source>
        <dbReference type="Proteomes" id="UP000480854"/>
    </source>
</evidence>
<reference evidence="2 3" key="1">
    <citation type="submission" date="2018-07" db="EMBL/GenBank/DDBJ databases">
        <title>Genome sequence of Azospirillum sp. ATCC 49961.</title>
        <authorList>
            <person name="Sant'Anna F.H."/>
            <person name="Baldani J.I."/>
            <person name="Zilli J.E."/>
            <person name="Reis V.M."/>
            <person name="Hartmann A."/>
            <person name="Cruz L."/>
            <person name="de Souza E.M."/>
            <person name="de Oliveira Pedrosa F."/>
            <person name="Passaglia L.M.P."/>
        </authorList>
    </citation>
    <scope>NUCLEOTIDE SEQUENCE [LARGE SCALE GENOMIC DNA]</scope>
    <source>
        <strain evidence="2 3">ATCC 49961</strain>
    </source>
</reference>
<dbReference type="Proteomes" id="UP000480854">
    <property type="component" value="Unassembled WGS sequence"/>
</dbReference>
<dbReference type="OrthoDB" id="8478344at2"/>
<comment type="caution">
    <text evidence="2">The sequence shown here is derived from an EMBL/GenBank/DDBJ whole genome shotgun (WGS) entry which is preliminary data.</text>
</comment>
<keyword evidence="3" id="KW-1185">Reference proteome</keyword>
<accession>A0A9W7NG92</accession>
<proteinExistence type="predicted"/>
<organism evidence="2 3">
    <name type="scientific">Roseomonas genomospecies 6</name>
    <dbReference type="NCBI Taxonomy" id="214106"/>
    <lineage>
        <taxon>Bacteria</taxon>
        <taxon>Pseudomonadati</taxon>
        <taxon>Pseudomonadota</taxon>
        <taxon>Alphaproteobacteria</taxon>
        <taxon>Acetobacterales</taxon>
        <taxon>Roseomonadaceae</taxon>
        <taxon>Roseomonas</taxon>
    </lineage>
</organism>
<gene>
    <name evidence="2" type="ORF">DS843_21215</name>
</gene>
<dbReference type="EMBL" id="QOKW01000019">
    <property type="protein sequence ID" value="KAA0678105.1"/>
    <property type="molecule type" value="Genomic_DNA"/>
</dbReference>
<evidence type="ECO:0000313" key="2">
    <source>
        <dbReference type="EMBL" id="KAA0678105.1"/>
    </source>
</evidence>
<dbReference type="RefSeq" id="WP_149470836.1">
    <property type="nucleotide sequence ID" value="NZ_QOKW01000019.1"/>
</dbReference>
<protein>
    <submittedName>
        <fullName evidence="2">Uncharacterized protein</fullName>
    </submittedName>
</protein>
<dbReference type="AlphaFoldDB" id="A0A9W7NG92"/>
<evidence type="ECO:0000256" key="1">
    <source>
        <dbReference type="SAM" id="MobiDB-lite"/>
    </source>
</evidence>
<feature type="region of interest" description="Disordered" evidence="1">
    <location>
        <begin position="65"/>
        <end position="99"/>
    </location>
</feature>
<sequence>MSAPTVFHEWRLLAGLDAFADAEEQGRQLNKNELTAAVGSFTGSDGRKFRDALVARGWLTILDPGGSNSPAKTRVTEKGWQRLGRPQPKPSSRGPRTRKCLKCTKPFQSEGAHNQMCARCRLQPERDIAF</sequence>
<name>A0A9W7NG92_9PROT</name>